<proteinExistence type="predicted"/>
<protein>
    <submittedName>
        <fullName evidence="2">Uncharacterized protein</fullName>
    </submittedName>
</protein>
<name>A0A7D5JY58_KLEPN</name>
<dbReference type="EMBL" id="MT439327">
    <property type="protein sequence ID" value="QLG04283.1"/>
    <property type="molecule type" value="Genomic_DNA"/>
</dbReference>
<keyword evidence="2" id="KW-0614">Plasmid</keyword>
<dbReference type="AlphaFoldDB" id="A0A7D5JY58"/>
<sequence>MGILYGMWEGPTHQFLMVANRDQSDRAQRRLWRFKRVWLCSYRVKFPGVAEITEEHPPKRQQQAAAAKAPEITPFTS</sequence>
<reference evidence="2" key="1">
    <citation type="journal article" date="2020" name="J. Antimicrob.">
        <title>Genomic background of the Klebsiella pneumoniae NDM-1 outbreak in Poland, 2012-18.</title>
        <authorList>
            <person name="Izdebski R."/>
            <person name="Sitkiewicz M."/>
            <person name="Urbanowicz P."/>
            <person name="Krawczyk M."/>
            <person name="Brisse S."/>
            <person name="Gniadkowski M."/>
        </authorList>
    </citation>
    <scope>NUCLEOTIDE SEQUENCE</scope>
    <source>
        <strain evidence="2">NMI6713_12</strain>
    </source>
</reference>
<organism evidence="2">
    <name type="scientific">Klebsiella pneumoniae</name>
    <dbReference type="NCBI Taxonomy" id="573"/>
    <lineage>
        <taxon>Bacteria</taxon>
        <taxon>Pseudomonadati</taxon>
        <taxon>Pseudomonadota</taxon>
        <taxon>Gammaproteobacteria</taxon>
        <taxon>Enterobacterales</taxon>
        <taxon>Enterobacteriaceae</taxon>
        <taxon>Klebsiella/Raoultella group</taxon>
        <taxon>Klebsiella</taxon>
        <taxon>Klebsiella pneumoniae complex</taxon>
    </lineage>
</organism>
<geneLocation type="plasmid" evidence="2">
    <name>pIncFIBk_6713</name>
</geneLocation>
<feature type="compositionally biased region" description="Low complexity" evidence="1">
    <location>
        <begin position="60"/>
        <end position="70"/>
    </location>
</feature>
<evidence type="ECO:0000313" key="2">
    <source>
        <dbReference type="EMBL" id="QLG04283.1"/>
    </source>
</evidence>
<accession>A0A7D5JY58</accession>
<feature type="region of interest" description="Disordered" evidence="1">
    <location>
        <begin position="54"/>
        <end position="77"/>
    </location>
</feature>
<evidence type="ECO:0000256" key="1">
    <source>
        <dbReference type="SAM" id="MobiDB-lite"/>
    </source>
</evidence>